<dbReference type="AlphaFoldDB" id="A0AAD6YJG6"/>
<dbReference type="Proteomes" id="UP001219525">
    <property type="component" value="Unassembled WGS sequence"/>
</dbReference>
<dbReference type="Gene3D" id="3.30.420.10">
    <property type="entry name" value="Ribonuclease H-like superfamily/Ribonuclease H"/>
    <property type="match status" value="1"/>
</dbReference>
<dbReference type="GO" id="GO:0003676">
    <property type="term" value="F:nucleic acid binding"/>
    <property type="evidence" value="ECO:0007669"/>
    <property type="project" value="InterPro"/>
</dbReference>
<gene>
    <name evidence="1" type="ORF">GGX14DRAFT_352858</name>
</gene>
<organism evidence="1 2">
    <name type="scientific">Mycena pura</name>
    <dbReference type="NCBI Taxonomy" id="153505"/>
    <lineage>
        <taxon>Eukaryota</taxon>
        <taxon>Fungi</taxon>
        <taxon>Dikarya</taxon>
        <taxon>Basidiomycota</taxon>
        <taxon>Agaricomycotina</taxon>
        <taxon>Agaricomycetes</taxon>
        <taxon>Agaricomycetidae</taxon>
        <taxon>Agaricales</taxon>
        <taxon>Marasmiineae</taxon>
        <taxon>Mycenaceae</taxon>
        <taxon>Mycena</taxon>
    </lineage>
</organism>
<sequence length="166" mass="19405">MEQIIKERNLWKDGLLAQCPGFKCQEGKTDCCCRRILFCQSDFVNQKSALEELIEQRGHICDFYPKYHCELNFIEMYWGAAKFHYRKSPRTSDMKEMRVNVQQCLDKIPHLAIMRYANRAARFVSGYAHGLSGTDLGYLKKEYKSHRMLTPEVVSEIKASVRNINV</sequence>
<accession>A0AAD6YJG6</accession>
<evidence type="ECO:0000313" key="1">
    <source>
        <dbReference type="EMBL" id="KAJ7222149.1"/>
    </source>
</evidence>
<keyword evidence="2" id="KW-1185">Reference proteome</keyword>
<dbReference type="EMBL" id="JARJCW010000007">
    <property type="protein sequence ID" value="KAJ7222149.1"/>
    <property type="molecule type" value="Genomic_DNA"/>
</dbReference>
<comment type="caution">
    <text evidence="1">The sequence shown here is derived from an EMBL/GenBank/DDBJ whole genome shotgun (WGS) entry which is preliminary data.</text>
</comment>
<proteinExistence type="predicted"/>
<dbReference type="InterPro" id="IPR036397">
    <property type="entry name" value="RNaseH_sf"/>
</dbReference>
<evidence type="ECO:0000313" key="2">
    <source>
        <dbReference type="Proteomes" id="UP001219525"/>
    </source>
</evidence>
<protein>
    <submittedName>
        <fullName evidence="1">Uncharacterized protein</fullName>
    </submittedName>
</protein>
<dbReference type="PANTHER" id="PTHR35871:SF1">
    <property type="entry name" value="CXC1-LIKE CYSTEINE CLUSTER ASSOCIATED WITH KDZ TRANSPOSASES DOMAIN-CONTAINING PROTEIN"/>
    <property type="match status" value="1"/>
</dbReference>
<reference evidence="1" key="1">
    <citation type="submission" date="2023-03" db="EMBL/GenBank/DDBJ databases">
        <title>Massive genome expansion in bonnet fungi (Mycena s.s.) driven by repeated elements and novel gene families across ecological guilds.</title>
        <authorList>
            <consortium name="Lawrence Berkeley National Laboratory"/>
            <person name="Harder C.B."/>
            <person name="Miyauchi S."/>
            <person name="Viragh M."/>
            <person name="Kuo A."/>
            <person name="Thoen E."/>
            <person name="Andreopoulos B."/>
            <person name="Lu D."/>
            <person name="Skrede I."/>
            <person name="Drula E."/>
            <person name="Henrissat B."/>
            <person name="Morin E."/>
            <person name="Kohler A."/>
            <person name="Barry K."/>
            <person name="LaButti K."/>
            <person name="Morin E."/>
            <person name="Salamov A."/>
            <person name="Lipzen A."/>
            <person name="Mereny Z."/>
            <person name="Hegedus B."/>
            <person name="Baldrian P."/>
            <person name="Stursova M."/>
            <person name="Weitz H."/>
            <person name="Taylor A."/>
            <person name="Grigoriev I.V."/>
            <person name="Nagy L.G."/>
            <person name="Martin F."/>
            <person name="Kauserud H."/>
        </authorList>
    </citation>
    <scope>NUCLEOTIDE SEQUENCE</scope>
    <source>
        <strain evidence="1">9144</strain>
    </source>
</reference>
<name>A0AAD6YJG6_9AGAR</name>
<dbReference type="PANTHER" id="PTHR35871">
    <property type="entry name" value="EXPRESSED PROTEIN"/>
    <property type="match status" value="1"/>
</dbReference>